<dbReference type="SUPFAM" id="SSF69593">
    <property type="entry name" value="Glycerol-3-phosphate (1)-acyltransferase"/>
    <property type="match status" value="1"/>
</dbReference>
<accession>A0A7K3WP71</accession>
<evidence type="ECO:0000313" key="6">
    <source>
        <dbReference type="Proteomes" id="UP000486602"/>
    </source>
</evidence>
<dbReference type="InterPro" id="IPR002123">
    <property type="entry name" value="Plipid/glycerol_acylTrfase"/>
</dbReference>
<keyword evidence="2 5" id="KW-0808">Transferase</keyword>
<gene>
    <name evidence="5" type="ORF">G3O08_04020</name>
</gene>
<comment type="caution">
    <text evidence="5">The sequence shown here is derived from an EMBL/GenBank/DDBJ whole genome shotgun (WGS) entry which is preliminary data.</text>
</comment>
<dbReference type="GO" id="GO:0003841">
    <property type="term" value="F:1-acylglycerol-3-phosphate O-acyltransferase activity"/>
    <property type="evidence" value="ECO:0007669"/>
    <property type="project" value="TreeGrafter"/>
</dbReference>
<name>A0A7K3WP71_9FLAO</name>
<evidence type="ECO:0000259" key="4">
    <source>
        <dbReference type="SMART" id="SM00563"/>
    </source>
</evidence>
<sequence length="186" mass="21306">MISKLFIWLCVRWFRFTGWHISKPIPQSLRQYVLVVAPHTSNIDFFVGVAARKVMKLNVKFIAKKELFSFPIKGLILNLGGFPVDRSIKGSLVDQMAKNFENINDFAITVAPEGTRSKVNTWKTGFYHIALKAEVPIVMCGFDYQKKWIISSEPFFPSGDIESDFIKMHKFFGKIVSKYPKKAGYS</sequence>
<dbReference type="Proteomes" id="UP000486602">
    <property type="component" value="Unassembled WGS sequence"/>
</dbReference>
<dbReference type="PANTHER" id="PTHR10434">
    <property type="entry name" value="1-ACYL-SN-GLYCEROL-3-PHOSPHATE ACYLTRANSFERASE"/>
    <property type="match status" value="1"/>
</dbReference>
<dbReference type="RefSeq" id="WP_163283394.1">
    <property type="nucleotide sequence ID" value="NZ_JAAGVY010000004.1"/>
</dbReference>
<evidence type="ECO:0000256" key="3">
    <source>
        <dbReference type="ARBA" id="ARBA00023315"/>
    </source>
</evidence>
<dbReference type="EMBL" id="JAAGVY010000004">
    <property type="protein sequence ID" value="NEN22672.1"/>
    <property type="molecule type" value="Genomic_DNA"/>
</dbReference>
<comment type="pathway">
    <text evidence="1">Lipid metabolism.</text>
</comment>
<keyword evidence="3 5" id="KW-0012">Acyltransferase</keyword>
<dbReference type="PANTHER" id="PTHR10434:SF9">
    <property type="entry name" value="PHOSPHOLIPID_GLYCEROL ACYLTRANSFERASE DOMAIN-CONTAINING PROTEIN"/>
    <property type="match status" value="1"/>
</dbReference>
<proteinExistence type="predicted"/>
<evidence type="ECO:0000313" key="5">
    <source>
        <dbReference type="EMBL" id="NEN22672.1"/>
    </source>
</evidence>
<reference evidence="5 6" key="1">
    <citation type="submission" date="2020-02" db="EMBL/GenBank/DDBJ databases">
        <title>Out from the shadows clarifying the taxonomy of the family Cryomorphaceae and related taxa by utilizing the GTDB taxonomic framework.</title>
        <authorList>
            <person name="Bowman J.P."/>
        </authorList>
    </citation>
    <scope>NUCLEOTIDE SEQUENCE [LARGE SCALE GENOMIC DNA]</scope>
    <source>
        <strain evidence="5 6">QSSC 1-22</strain>
    </source>
</reference>
<evidence type="ECO:0000256" key="1">
    <source>
        <dbReference type="ARBA" id="ARBA00005189"/>
    </source>
</evidence>
<organism evidence="5 6">
    <name type="scientific">Cryomorpha ignava</name>
    <dbReference type="NCBI Taxonomy" id="101383"/>
    <lineage>
        <taxon>Bacteria</taxon>
        <taxon>Pseudomonadati</taxon>
        <taxon>Bacteroidota</taxon>
        <taxon>Flavobacteriia</taxon>
        <taxon>Flavobacteriales</taxon>
        <taxon>Cryomorphaceae</taxon>
        <taxon>Cryomorpha</taxon>
    </lineage>
</organism>
<dbReference type="Pfam" id="PF01553">
    <property type="entry name" value="Acyltransferase"/>
    <property type="match status" value="1"/>
</dbReference>
<dbReference type="AlphaFoldDB" id="A0A7K3WP71"/>
<dbReference type="GO" id="GO:0006654">
    <property type="term" value="P:phosphatidic acid biosynthetic process"/>
    <property type="evidence" value="ECO:0007669"/>
    <property type="project" value="TreeGrafter"/>
</dbReference>
<keyword evidence="6" id="KW-1185">Reference proteome</keyword>
<protein>
    <submittedName>
        <fullName evidence="5">Acyltransferase</fullName>
    </submittedName>
</protein>
<dbReference type="SMART" id="SM00563">
    <property type="entry name" value="PlsC"/>
    <property type="match status" value="1"/>
</dbReference>
<evidence type="ECO:0000256" key="2">
    <source>
        <dbReference type="ARBA" id="ARBA00022679"/>
    </source>
</evidence>
<feature type="domain" description="Phospholipid/glycerol acyltransferase" evidence="4">
    <location>
        <begin position="33"/>
        <end position="145"/>
    </location>
</feature>